<protein>
    <submittedName>
        <fullName evidence="1">Uncharacterized protein</fullName>
    </submittedName>
</protein>
<reference evidence="1 2" key="1">
    <citation type="submission" date="2018-06" db="EMBL/GenBank/DDBJ databases">
        <title>Genomic Encyclopedia of Type Strains, Phase III (KMG-III): the genomes of soil and plant-associated and newly described type strains.</title>
        <authorList>
            <person name="Whitman W."/>
        </authorList>
    </citation>
    <scope>NUCLEOTIDE SEQUENCE [LARGE SCALE GENOMIC DNA]</scope>
    <source>
        <strain evidence="1 2">CECT 7022</strain>
    </source>
</reference>
<dbReference type="Proteomes" id="UP000247790">
    <property type="component" value="Unassembled WGS sequence"/>
</dbReference>
<evidence type="ECO:0000313" key="1">
    <source>
        <dbReference type="EMBL" id="PYE47546.1"/>
    </source>
</evidence>
<name>A0A2V4VFP6_PAEBA</name>
<evidence type="ECO:0000313" key="2">
    <source>
        <dbReference type="Proteomes" id="UP000247790"/>
    </source>
</evidence>
<organism evidence="1 2">
    <name type="scientific">Paenibacillus barcinonensis</name>
    <dbReference type="NCBI Taxonomy" id="198119"/>
    <lineage>
        <taxon>Bacteria</taxon>
        <taxon>Bacillati</taxon>
        <taxon>Bacillota</taxon>
        <taxon>Bacilli</taxon>
        <taxon>Bacillales</taxon>
        <taxon>Paenibacillaceae</taxon>
        <taxon>Paenibacillus</taxon>
    </lineage>
</organism>
<dbReference type="EMBL" id="QJSW01000013">
    <property type="protein sequence ID" value="PYE47546.1"/>
    <property type="molecule type" value="Genomic_DNA"/>
</dbReference>
<sequence length="71" mass="7935">MMDVSYSLTNLVPSVPPLLCARVYAKIELHLFKTVLGEHAQIERGEYILPGEKSCVYTVILAQTKQKSSLI</sequence>
<accession>A0A2V4VFP6</accession>
<dbReference type="AlphaFoldDB" id="A0A2V4VFP6"/>
<gene>
    <name evidence="1" type="ORF">DFQ00_113140</name>
</gene>
<proteinExistence type="predicted"/>
<comment type="caution">
    <text evidence="1">The sequence shown here is derived from an EMBL/GenBank/DDBJ whole genome shotgun (WGS) entry which is preliminary data.</text>
</comment>